<dbReference type="InterPro" id="IPR036188">
    <property type="entry name" value="FAD/NAD-bd_sf"/>
</dbReference>
<dbReference type="PANTHER" id="PTHR43747">
    <property type="entry name" value="FAD-BINDING PROTEIN"/>
    <property type="match status" value="1"/>
</dbReference>
<dbReference type="GO" id="GO:0071949">
    <property type="term" value="F:FAD binding"/>
    <property type="evidence" value="ECO:0007669"/>
    <property type="project" value="InterPro"/>
</dbReference>
<dbReference type="InterPro" id="IPR002938">
    <property type="entry name" value="FAD-bd"/>
</dbReference>
<evidence type="ECO:0000259" key="1">
    <source>
        <dbReference type="Pfam" id="PF01494"/>
    </source>
</evidence>
<proteinExistence type="predicted"/>
<protein>
    <submittedName>
        <fullName evidence="2">Hydroxylase</fullName>
    </submittedName>
</protein>
<gene>
    <name evidence="2" type="ORF">DNK49_12920</name>
</gene>
<dbReference type="Proteomes" id="UP000248259">
    <property type="component" value="Unassembled WGS sequence"/>
</dbReference>
<name>A0A323UX52_9RHOO</name>
<dbReference type="Pfam" id="PF01494">
    <property type="entry name" value="FAD_binding_3"/>
    <property type="match status" value="1"/>
</dbReference>
<dbReference type="EMBL" id="QKOE01000008">
    <property type="protein sequence ID" value="PZA16210.1"/>
    <property type="molecule type" value="Genomic_DNA"/>
</dbReference>
<sequence length="455" mass="51246">MPVHIPTGWCSAVTTLDAVSARDCDVLVIGGGPAGSTAAALLADKGHRVVLLERARHPRFHIGESLLPANLRLFEQLGVAEEIAAIGIRKYSAEFVSPHHDNQQRFNFGEAMDRSMPYAYQVRRSEFDHILIGNAARKGAEVIEGCRVKDVDFHADGANVMAEHEDGRREQWAARFVIDASGRDTFLANRMRAKHRNPKHNSSAMYAHFAGARRHEGCAEGNITIYWFEHGWFWFIPLSDGATSIGAVTWPYYMKQRNGRSMEAFLDDTIALCPALVERLKDAHRVSPVEATGNFSYTTDHTHGERYVLLGDAYAFIDPVFSSGVMLAMQGAFFGAEAVDTCLRDPARAPRALARFDKGVRHGPREFSWFIYRMTNPTMRDLFMGPRNTLRMKEALLSLLAGDIYGRTPIWFSLRAFKVVYYLSALRHLPRTFAAWQRRRRNIQPVEDGEMVARG</sequence>
<evidence type="ECO:0000313" key="3">
    <source>
        <dbReference type="Proteomes" id="UP000248259"/>
    </source>
</evidence>
<dbReference type="Gene3D" id="3.50.50.60">
    <property type="entry name" value="FAD/NAD(P)-binding domain"/>
    <property type="match status" value="1"/>
</dbReference>
<dbReference type="SUPFAM" id="SSF51905">
    <property type="entry name" value="FAD/NAD(P)-binding domain"/>
    <property type="match status" value="1"/>
</dbReference>
<dbReference type="OrthoDB" id="103324at2"/>
<evidence type="ECO:0000313" key="2">
    <source>
        <dbReference type="EMBL" id="PZA16210.1"/>
    </source>
</evidence>
<reference evidence="2 3" key="1">
    <citation type="submission" date="2018-06" db="EMBL/GenBank/DDBJ databases">
        <title>Azoarcus communis strain SWub3 genome.</title>
        <authorList>
            <person name="Zorraquino Salvo V."/>
            <person name="Toubiana D."/>
            <person name="Blumwald E."/>
        </authorList>
    </citation>
    <scope>NUCLEOTIDE SEQUENCE [LARGE SCALE GENOMIC DNA]</scope>
    <source>
        <strain evidence="2 3">SWub3</strain>
    </source>
</reference>
<feature type="domain" description="FAD-binding" evidence="1">
    <location>
        <begin position="23"/>
        <end position="334"/>
    </location>
</feature>
<organism evidence="2 3">
    <name type="scientific">Parazoarcus communis SWub3 = DSM 12120</name>
    <dbReference type="NCBI Taxonomy" id="1121029"/>
    <lineage>
        <taxon>Bacteria</taxon>
        <taxon>Pseudomonadati</taxon>
        <taxon>Pseudomonadota</taxon>
        <taxon>Betaproteobacteria</taxon>
        <taxon>Rhodocyclales</taxon>
        <taxon>Zoogloeaceae</taxon>
        <taxon>Parazoarcus</taxon>
    </lineage>
</organism>
<comment type="caution">
    <text evidence="2">The sequence shown here is derived from an EMBL/GenBank/DDBJ whole genome shotgun (WGS) entry which is preliminary data.</text>
</comment>
<dbReference type="PANTHER" id="PTHR43747:SF1">
    <property type="entry name" value="SLR1998 PROTEIN"/>
    <property type="match status" value="1"/>
</dbReference>
<keyword evidence="3" id="KW-1185">Reference proteome</keyword>
<dbReference type="InterPro" id="IPR050816">
    <property type="entry name" value="Flavin-dep_Halogenase_NPB"/>
</dbReference>
<dbReference type="PRINTS" id="PR00420">
    <property type="entry name" value="RNGMNOXGNASE"/>
</dbReference>
<dbReference type="AlphaFoldDB" id="A0A323UX52"/>
<accession>A0A323UX52</accession>